<evidence type="ECO:0000313" key="2">
    <source>
        <dbReference type="EMBL" id="AAC09518.1"/>
    </source>
</evidence>
<feature type="transmembrane region" description="Helical" evidence="1">
    <location>
        <begin position="20"/>
        <end position="43"/>
    </location>
</feature>
<proteinExistence type="predicted"/>
<keyword evidence="1" id="KW-1133">Transmembrane helix</keyword>
<organism evidence="2">
    <name type="scientific">Cepaea nemoralis</name>
    <name type="common">Banded wood snail</name>
    <dbReference type="NCBI Taxonomy" id="28835"/>
    <lineage>
        <taxon>Eukaryota</taxon>
        <taxon>Metazoa</taxon>
        <taxon>Spiralia</taxon>
        <taxon>Lophotrochozoa</taxon>
        <taxon>Mollusca</taxon>
        <taxon>Gastropoda</taxon>
        <taxon>Heterobranchia</taxon>
        <taxon>Euthyneura</taxon>
        <taxon>Panpulmonata</taxon>
        <taxon>Eupulmonata</taxon>
        <taxon>Stylommatophora</taxon>
        <taxon>Helicina</taxon>
        <taxon>Helicoidea</taxon>
        <taxon>Helicidae</taxon>
        <taxon>Cepaea</taxon>
    </lineage>
</organism>
<accession>Q34178</accession>
<feature type="transmembrane region" description="Helical" evidence="1">
    <location>
        <begin position="49"/>
        <end position="70"/>
    </location>
</feature>
<keyword evidence="1" id="KW-0812">Transmembrane</keyword>
<protein>
    <submittedName>
        <fullName evidence="2">NADH dehydrogenase subunit 4L</fullName>
    </submittedName>
</protein>
<geneLocation type="mitochondrion" evidence="2"/>
<keyword evidence="2" id="KW-0496">Mitochondrion</keyword>
<name>Q34178_CEPNE</name>
<reference evidence="2" key="1">
    <citation type="journal article" date="1996" name="J. Mol. Evol.">
        <title>Complete DNA sequence of the mitochondrial genome of Cepaea nemoralis (Gastropoda: Pulmonata).</title>
        <authorList>
            <person name="Terrett J.A."/>
            <person name="Miles S."/>
            <person name="Thomas R.H."/>
        </authorList>
    </citation>
    <scope>NUCLEOTIDE SEQUENCE</scope>
    <source>
        <tissue evidence="2">Hepatopancreas</tissue>
    </source>
</reference>
<dbReference type="AlphaFoldDB" id="Q34178"/>
<keyword evidence="1" id="KW-0472">Membrane</keyword>
<evidence type="ECO:0000256" key="1">
    <source>
        <dbReference type="SAM" id="Phobius"/>
    </source>
</evidence>
<sequence length="79" mass="8972">MLVLLFFLREKHFFYFKNSLLFSLLSLELVTLFVLYVCCTVISAHVTSMVLTCFFLCFAASGAAVGCRYCSLSRCTDDM</sequence>
<dbReference type="EMBL" id="U23045">
    <property type="protein sequence ID" value="AAC09518.1"/>
    <property type="molecule type" value="Genomic_DNA"/>
</dbReference>
<reference evidence="2" key="2">
    <citation type="journal article" date="1997" name="Genetics">
        <title>Evolution of pulmonate gastropod mitochondrial genomes: comparisons of gene organizations of Euhadra, Cepaea and Albinaria and implications of unusual tRNA secondary structures.</title>
        <authorList>
            <person name="Yamazaki N."/>
            <person name="Ueshima R."/>
            <person name="Terrett J.A."/>
            <person name="Yokobori S."/>
            <person name="Kaifu M."/>
            <person name="Segawa R."/>
            <person name="Kobayashi T."/>
            <person name="Numachi K."/>
            <person name="Ueda T."/>
            <person name="Nishikawa K."/>
            <person name="Watanabe K."/>
            <person name="Thomas R.H."/>
        </authorList>
    </citation>
    <scope>NUCLEOTIDE SEQUENCE</scope>
    <source>
        <tissue evidence="2">Hepatopancreas</tissue>
    </source>
</reference>
<dbReference type="PIR" id="T11380">
    <property type="entry name" value="T11380"/>
</dbReference>
<dbReference type="Gene3D" id="1.10.287.3510">
    <property type="match status" value="1"/>
</dbReference>